<dbReference type="AlphaFoldDB" id="A0A6G0ZJY9"/>
<keyword evidence="3" id="KW-0072">Autophagy</keyword>
<evidence type="ECO:0000313" key="6">
    <source>
        <dbReference type="Proteomes" id="UP000478052"/>
    </source>
</evidence>
<dbReference type="InterPro" id="IPR001680">
    <property type="entry name" value="WD40_rpt"/>
</dbReference>
<sequence>MNEKGIISLSFNQDRTCFACCTETGLRIYNVEPVSPREKFDFGGVSKCEMLNRTNLFAIIAGGKYPKYSQNTVLIYDALLQKFVMEITCASNVKSVRMRRNKIIVVTMDKISVFTFPSVVKHIINLDTRPNPMGLCEITPLETSTKQIIAYPGNKIGSIHLMDVSNLEATSSSAPAILNAHQGEISCLAINPLGTLIASASSKGTLIRIWDTSHKVKVAELRRGSDTATLYCINFSPNSEFLCCSSDKGTIHIFAVIESDLNRRSSLSPFSFFSSYCQSQWALATFTVPPEVGCICTFLTLDTVADLGHYVDFAFHDSDGEVVWAALPSGYSGALVGIAVWTARGGVRSPNKAATARASVHCATLSVSYSRALPLKTEDK</sequence>
<comment type="caution">
    <text evidence="5">The sequence shown here is derived from an EMBL/GenBank/DDBJ whole genome shotgun (WGS) entry which is preliminary data.</text>
</comment>
<dbReference type="GO" id="GO:0006914">
    <property type="term" value="P:autophagy"/>
    <property type="evidence" value="ECO:0007669"/>
    <property type="project" value="UniProtKB-KW"/>
</dbReference>
<dbReference type="OrthoDB" id="1667587at2759"/>
<dbReference type="EMBL" id="VUJU01000286">
    <property type="protein sequence ID" value="KAF0771503.1"/>
    <property type="molecule type" value="Genomic_DNA"/>
</dbReference>
<dbReference type="SUPFAM" id="SSF50978">
    <property type="entry name" value="WD40 repeat-like"/>
    <property type="match status" value="1"/>
</dbReference>
<dbReference type="InterPro" id="IPR048720">
    <property type="entry name" value="PROPPIN"/>
</dbReference>
<evidence type="ECO:0000256" key="3">
    <source>
        <dbReference type="ARBA" id="ARBA00023006"/>
    </source>
</evidence>
<dbReference type="Gene3D" id="2.130.10.10">
    <property type="entry name" value="YVTN repeat-like/Quinoprotein amine dehydrogenase"/>
    <property type="match status" value="1"/>
</dbReference>
<evidence type="ECO:0000313" key="5">
    <source>
        <dbReference type="EMBL" id="KAF0771503.1"/>
    </source>
</evidence>
<evidence type="ECO:0000256" key="2">
    <source>
        <dbReference type="ARBA" id="ARBA00022737"/>
    </source>
</evidence>
<protein>
    <submittedName>
        <fullName evidence="5">WD repeat domain phosphoinositide-interacting protein 4-like</fullName>
    </submittedName>
</protein>
<dbReference type="PANTHER" id="PTHR11227">
    <property type="entry name" value="WD-REPEAT PROTEIN INTERACTING WITH PHOSPHOINOSIDES WIPI -RELATED"/>
    <property type="match status" value="1"/>
</dbReference>
<dbReference type="InterPro" id="IPR015943">
    <property type="entry name" value="WD40/YVTN_repeat-like_dom_sf"/>
</dbReference>
<proteinExistence type="inferred from homology"/>
<evidence type="ECO:0000256" key="4">
    <source>
        <dbReference type="ARBA" id="ARBA00025740"/>
    </source>
</evidence>
<accession>A0A6G0ZJY9</accession>
<dbReference type="InterPro" id="IPR036322">
    <property type="entry name" value="WD40_repeat_dom_sf"/>
</dbReference>
<organism evidence="5 6">
    <name type="scientific">Aphis craccivora</name>
    <name type="common">Cowpea aphid</name>
    <dbReference type="NCBI Taxonomy" id="307492"/>
    <lineage>
        <taxon>Eukaryota</taxon>
        <taxon>Metazoa</taxon>
        <taxon>Ecdysozoa</taxon>
        <taxon>Arthropoda</taxon>
        <taxon>Hexapoda</taxon>
        <taxon>Insecta</taxon>
        <taxon>Pterygota</taxon>
        <taxon>Neoptera</taxon>
        <taxon>Paraneoptera</taxon>
        <taxon>Hemiptera</taxon>
        <taxon>Sternorrhyncha</taxon>
        <taxon>Aphidomorpha</taxon>
        <taxon>Aphidoidea</taxon>
        <taxon>Aphididae</taxon>
        <taxon>Aphidini</taxon>
        <taxon>Aphis</taxon>
        <taxon>Aphis</taxon>
    </lineage>
</organism>
<keyword evidence="2" id="KW-0677">Repeat</keyword>
<dbReference type="Pfam" id="PF21032">
    <property type="entry name" value="PROPPIN"/>
    <property type="match status" value="1"/>
</dbReference>
<keyword evidence="1" id="KW-0853">WD repeat</keyword>
<reference evidence="5 6" key="1">
    <citation type="submission" date="2019-08" db="EMBL/GenBank/DDBJ databases">
        <title>Whole genome of Aphis craccivora.</title>
        <authorList>
            <person name="Voronova N.V."/>
            <person name="Shulinski R.S."/>
            <person name="Bandarenka Y.V."/>
            <person name="Zhorov D.G."/>
            <person name="Warner D."/>
        </authorList>
    </citation>
    <scope>NUCLEOTIDE SEQUENCE [LARGE SCALE GENOMIC DNA]</scope>
    <source>
        <strain evidence="5">180601</strain>
        <tissue evidence="5">Whole Body</tissue>
    </source>
</reference>
<dbReference type="Proteomes" id="UP000478052">
    <property type="component" value="Unassembled WGS sequence"/>
</dbReference>
<name>A0A6G0ZJY9_APHCR</name>
<keyword evidence="6" id="KW-1185">Reference proteome</keyword>
<comment type="similarity">
    <text evidence="4">Belongs to the WD repeat PROPPIN family.</text>
</comment>
<dbReference type="GO" id="GO:0005737">
    <property type="term" value="C:cytoplasm"/>
    <property type="evidence" value="ECO:0007669"/>
    <property type="project" value="UniProtKB-ARBA"/>
</dbReference>
<evidence type="ECO:0000256" key="1">
    <source>
        <dbReference type="ARBA" id="ARBA00022574"/>
    </source>
</evidence>
<gene>
    <name evidence="5" type="ORF">FWK35_00005707</name>
</gene>
<dbReference type="SMART" id="SM00320">
    <property type="entry name" value="WD40"/>
    <property type="match status" value="2"/>
</dbReference>